<evidence type="ECO:0000256" key="6">
    <source>
        <dbReference type="ARBA" id="ARBA00048117"/>
    </source>
</evidence>
<protein>
    <recommendedName>
        <fullName evidence="7">tRNA N6-adenosine threonylcarbamoyltransferase</fullName>
        <ecNumber evidence="7">2.3.1.234</ecNumber>
    </recommendedName>
    <alternativeName>
        <fullName evidence="7">N6-L-threonylcarbamoyladenine synthase</fullName>
        <shortName evidence="7">t(6)A synthase</shortName>
    </alternativeName>
    <alternativeName>
        <fullName evidence="7">t(6)A37 threonylcarbamoyladenosine biosynthesis protein TsaD</fullName>
    </alternativeName>
    <alternativeName>
        <fullName evidence="7">tRNA threonylcarbamoyladenosine biosynthesis protein TsaD</fullName>
    </alternativeName>
</protein>
<dbReference type="InterPro" id="IPR017861">
    <property type="entry name" value="KAE1/TsaD"/>
</dbReference>
<feature type="binding site" evidence="7">
    <location>
        <position position="170"/>
    </location>
    <ligand>
        <name>substrate</name>
    </ligand>
</feature>
<comment type="similarity">
    <text evidence="7">Belongs to the KAE1 / TsaD family.</text>
</comment>
<dbReference type="CDD" id="cd24133">
    <property type="entry name" value="ASKHA_NBD_TsaD_bac"/>
    <property type="match status" value="1"/>
</dbReference>
<feature type="binding site" evidence="7">
    <location>
        <position position="280"/>
    </location>
    <ligand>
        <name>substrate</name>
    </ligand>
</feature>
<name>A0ABT3G5P2_9BACT</name>
<evidence type="ECO:0000313" key="9">
    <source>
        <dbReference type="EMBL" id="MCW1915138.1"/>
    </source>
</evidence>
<evidence type="ECO:0000256" key="1">
    <source>
        <dbReference type="ARBA" id="ARBA00022679"/>
    </source>
</evidence>
<evidence type="ECO:0000256" key="7">
    <source>
        <dbReference type="HAMAP-Rule" id="MF_01445"/>
    </source>
</evidence>
<dbReference type="SUPFAM" id="SSF53067">
    <property type="entry name" value="Actin-like ATPase domain"/>
    <property type="match status" value="2"/>
</dbReference>
<keyword evidence="10" id="KW-1185">Reference proteome</keyword>
<evidence type="ECO:0000259" key="8">
    <source>
        <dbReference type="Pfam" id="PF00814"/>
    </source>
</evidence>
<comment type="function">
    <text evidence="7">Required for the formation of a threonylcarbamoyl group on adenosine at position 37 (t(6)A37) in tRNAs that read codons beginning with adenine. Is involved in the transfer of the threonylcarbamoyl moiety of threonylcarbamoyl-AMP (TC-AMP) to the N6 group of A37, together with TsaE and TsaB. TsaD likely plays a direct catalytic role in this reaction.</text>
</comment>
<dbReference type="GO" id="GO:0061711">
    <property type="term" value="F:tRNA N(6)-L-threonylcarbamoyladenine synthase activity"/>
    <property type="evidence" value="ECO:0007669"/>
    <property type="project" value="UniProtKB-EC"/>
</dbReference>
<dbReference type="NCBIfam" id="TIGR00329">
    <property type="entry name" value="gcp_kae1"/>
    <property type="match status" value="1"/>
</dbReference>
<comment type="cofactor">
    <cofactor evidence="7">
        <name>Fe(2+)</name>
        <dbReference type="ChEBI" id="CHEBI:29033"/>
    </cofactor>
    <text evidence="7">Binds 1 Fe(2+) ion per subunit.</text>
</comment>
<feature type="domain" description="Gcp-like" evidence="8">
    <location>
        <begin position="28"/>
        <end position="314"/>
    </location>
</feature>
<dbReference type="InterPro" id="IPR043129">
    <property type="entry name" value="ATPase_NBD"/>
</dbReference>
<feature type="binding site" evidence="7">
    <location>
        <position position="187"/>
    </location>
    <ligand>
        <name>substrate</name>
    </ligand>
</feature>
<sequence>MLLLALESSCDETAVAILSGEPGQPARILASEIASQIELHRQYGGVVPEVASRNHSLHLRPLVEQALAHAGVNMRQIDAFAATSGPGLASSLLIGATAAKAMAAAAGKPFIAANHLEGHLLSPFVDTGIVPPHLGLIVSGGHTLLLDVEAPGAYRKLGSTRDDAAGEAFDKVAKMLGLPYPGGPEIERTAHDGRCDAFSFPRSMMKEPGFDFSFSGLKTAVLYTLSERNPETGTPLPDDLADLCASFQEAVIEVLVVKTIRAAKHSGRRLIALSGGVSLNKTLRAAFEKACHREGITLALATPGLCTDNAAMIGFAGLLRAFAGESSPLDGDIDPNLTLAAR</sequence>
<dbReference type="PRINTS" id="PR00789">
    <property type="entry name" value="OSIALOPTASE"/>
</dbReference>
<comment type="caution">
    <text evidence="9">The sequence shown here is derived from an EMBL/GenBank/DDBJ whole genome shotgun (WGS) entry which is preliminary data.</text>
</comment>
<keyword evidence="1 7" id="KW-0808">Transferase</keyword>
<keyword evidence="3 7" id="KW-0479">Metal-binding</keyword>
<evidence type="ECO:0000256" key="2">
    <source>
        <dbReference type="ARBA" id="ARBA00022694"/>
    </source>
</evidence>
<dbReference type="HAMAP" id="MF_01445">
    <property type="entry name" value="TsaD"/>
    <property type="match status" value="1"/>
</dbReference>
<keyword evidence="4 7" id="KW-0408">Iron</keyword>
<dbReference type="NCBIfam" id="TIGR03723">
    <property type="entry name" value="T6A_TsaD_YgjD"/>
    <property type="match status" value="1"/>
</dbReference>
<gene>
    <name evidence="7 9" type="primary">tsaD</name>
    <name evidence="9" type="ORF">OJ996_16245</name>
</gene>
<dbReference type="InterPro" id="IPR000905">
    <property type="entry name" value="Gcp-like_dom"/>
</dbReference>
<feature type="binding site" evidence="7">
    <location>
        <position position="115"/>
    </location>
    <ligand>
        <name>Fe cation</name>
        <dbReference type="ChEBI" id="CHEBI:24875"/>
    </ligand>
</feature>
<comment type="catalytic activity">
    <reaction evidence="6 7">
        <text>L-threonylcarbamoyladenylate + adenosine(37) in tRNA = N(6)-L-threonylcarbamoyladenosine(37) in tRNA + AMP + H(+)</text>
        <dbReference type="Rhea" id="RHEA:37059"/>
        <dbReference type="Rhea" id="RHEA-COMP:10162"/>
        <dbReference type="Rhea" id="RHEA-COMP:10163"/>
        <dbReference type="ChEBI" id="CHEBI:15378"/>
        <dbReference type="ChEBI" id="CHEBI:73682"/>
        <dbReference type="ChEBI" id="CHEBI:74411"/>
        <dbReference type="ChEBI" id="CHEBI:74418"/>
        <dbReference type="ChEBI" id="CHEBI:456215"/>
        <dbReference type="EC" id="2.3.1.234"/>
    </reaction>
</comment>
<proteinExistence type="inferred from homology"/>
<reference evidence="9" key="1">
    <citation type="submission" date="2022-10" db="EMBL/GenBank/DDBJ databases">
        <title>Luteolibacter sp. GHJ8, whole genome shotgun sequencing project.</title>
        <authorList>
            <person name="Zhao G."/>
            <person name="Shen L."/>
        </authorList>
    </citation>
    <scope>NUCLEOTIDE SEQUENCE</scope>
    <source>
        <strain evidence="9">GHJ8</strain>
    </source>
</reference>
<dbReference type="EC" id="2.3.1.234" evidence="7"/>
<dbReference type="Proteomes" id="UP001165653">
    <property type="component" value="Unassembled WGS sequence"/>
</dbReference>
<keyword evidence="7" id="KW-0963">Cytoplasm</keyword>
<accession>A0ABT3G5P2</accession>
<keyword evidence="2 7" id="KW-0819">tRNA processing</keyword>
<evidence type="ECO:0000256" key="4">
    <source>
        <dbReference type="ARBA" id="ARBA00023004"/>
    </source>
</evidence>
<dbReference type="Gene3D" id="3.30.420.40">
    <property type="match status" value="2"/>
</dbReference>
<feature type="binding site" evidence="7">
    <location>
        <position position="308"/>
    </location>
    <ligand>
        <name>Fe cation</name>
        <dbReference type="ChEBI" id="CHEBI:24875"/>
    </ligand>
</feature>
<keyword evidence="5 7" id="KW-0012">Acyltransferase</keyword>
<dbReference type="InterPro" id="IPR022450">
    <property type="entry name" value="TsaD"/>
</dbReference>
<dbReference type="PANTHER" id="PTHR11735:SF6">
    <property type="entry name" value="TRNA N6-ADENOSINE THREONYLCARBAMOYLTRANSFERASE, MITOCHONDRIAL"/>
    <property type="match status" value="1"/>
</dbReference>
<dbReference type="Pfam" id="PF00814">
    <property type="entry name" value="TsaD"/>
    <property type="match status" value="1"/>
</dbReference>
<evidence type="ECO:0000256" key="5">
    <source>
        <dbReference type="ARBA" id="ARBA00023315"/>
    </source>
</evidence>
<evidence type="ECO:0000313" key="10">
    <source>
        <dbReference type="Proteomes" id="UP001165653"/>
    </source>
</evidence>
<dbReference type="EMBL" id="JAPDDR010000008">
    <property type="protein sequence ID" value="MCW1915138.1"/>
    <property type="molecule type" value="Genomic_DNA"/>
</dbReference>
<feature type="binding site" evidence="7">
    <location>
        <position position="183"/>
    </location>
    <ligand>
        <name>substrate</name>
    </ligand>
</feature>
<organism evidence="9 10">
    <name type="scientific">Luteolibacter rhizosphaerae</name>
    <dbReference type="NCBI Taxonomy" id="2989719"/>
    <lineage>
        <taxon>Bacteria</taxon>
        <taxon>Pseudomonadati</taxon>
        <taxon>Verrucomicrobiota</taxon>
        <taxon>Verrucomicrobiia</taxon>
        <taxon>Verrucomicrobiales</taxon>
        <taxon>Verrucomicrobiaceae</taxon>
        <taxon>Luteolibacter</taxon>
    </lineage>
</organism>
<comment type="subcellular location">
    <subcellularLocation>
        <location evidence="7">Cytoplasm</location>
    </subcellularLocation>
</comment>
<evidence type="ECO:0000256" key="3">
    <source>
        <dbReference type="ARBA" id="ARBA00022723"/>
    </source>
</evidence>
<dbReference type="PANTHER" id="PTHR11735">
    <property type="entry name" value="TRNA N6-ADENOSINE THREONYLCARBAMOYLTRANSFERASE"/>
    <property type="match status" value="1"/>
</dbReference>
<feature type="binding site" evidence="7">
    <location>
        <position position="119"/>
    </location>
    <ligand>
        <name>Fe cation</name>
        <dbReference type="ChEBI" id="CHEBI:24875"/>
    </ligand>
</feature>
<feature type="binding site" evidence="7">
    <location>
        <begin position="137"/>
        <end position="141"/>
    </location>
    <ligand>
        <name>substrate</name>
    </ligand>
</feature>
<dbReference type="RefSeq" id="WP_264514677.1">
    <property type="nucleotide sequence ID" value="NZ_JAPDDR010000008.1"/>
</dbReference>